<keyword evidence="9" id="KW-0408">Iron</keyword>
<gene>
    <name evidence="17" type="ORF">LX59_03000</name>
</gene>
<dbReference type="GO" id="GO:0046210">
    <property type="term" value="P:nitric oxide catabolic process"/>
    <property type="evidence" value="ECO:0007669"/>
    <property type="project" value="TreeGrafter"/>
</dbReference>
<evidence type="ECO:0000313" key="18">
    <source>
        <dbReference type="Proteomes" id="UP000319627"/>
    </source>
</evidence>
<dbReference type="FunFam" id="1.10.490.10:FF:000003">
    <property type="entry name" value="Flavohemoprotein"/>
    <property type="match status" value="1"/>
</dbReference>
<dbReference type="Pfam" id="PF00175">
    <property type="entry name" value="NAD_binding_1"/>
    <property type="match status" value="1"/>
</dbReference>
<dbReference type="GO" id="GO:0071500">
    <property type="term" value="P:cellular response to nitrosative stress"/>
    <property type="evidence" value="ECO:0007669"/>
    <property type="project" value="TreeGrafter"/>
</dbReference>
<sequence length="393" mass="43250">MLSEQHRALVKATIPLLEQGGEALTTHFYQRLFRDHPEVKALFNQAHQASGAQPRALANSVLMYARHIDHLEALGPLAAQIVNKHVALQVLPEHYPLVGSCLLQSIREVLGAEIATDAILEAWGAAYQQLADMLIQAEEGVYAANAQASGGWRGARSFVLARRELESDEMISLYLVPKDGGSVVQAQAGQYIGVRWMHQGEELRRNYSLSRCSEGEGYRISVQRQLGGVVSNALHDEFKLGDSIDVFPPAGNFVLDQSHQPIALISGGSGITPTIALLEAALKTQRPVYFIHCARHAGVHAFRDWVDEQARQQPQLQVHYCYSEPRVRDLVEAKGYLTADLLGAWIPNMKEVQFYCTGPQAFIQANYQSLLGLGVPASQIHSEFFGPAVPLEG</sequence>
<comment type="similarity">
    <text evidence="2">In the C-terminal section; belongs to the flavoprotein pyridine nucleotide cytochrome reductase family.</text>
</comment>
<comment type="function">
    <text evidence="11">Is involved in NO detoxification in an aerobic process, termed nitric oxide dioxygenase (NOD) reaction that utilizes O(2) and NAD(P)H to convert NO to nitrate, which protects the bacterium from various noxious nitrogen compounds. Therefore, plays a central role in the inducible response to nitrosative stress.</text>
</comment>
<dbReference type="GO" id="GO:0071949">
    <property type="term" value="F:FAD binding"/>
    <property type="evidence" value="ECO:0007669"/>
    <property type="project" value="TreeGrafter"/>
</dbReference>
<dbReference type="PRINTS" id="PR00409">
    <property type="entry name" value="PHDIOXRDTASE"/>
</dbReference>
<dbReference type="InterPro" id="IPR012292">
    <property type="entry name" value="Globin/Proto"/>
</dbReference>
<dbReference type="OrthoDB" id="9801223at2"/>
<evidence type="ECO:0000256" key="13">
    <source>
        <dbReference type="ARBA" id="ARBA00049433"/>
    </source>
</evidence>
<dbReference type="InterPro" id="IPR017927">
    <property type="entry name" value="FAD-bd_FR_type"/>
</dbReference>
<keyword evidence="4" id="KW-0216">Detoxification</keyword>
<keyword evidence="14" id="KW-0813">Transport</keyword>
<dbReference type="InterPro" id="IPR039261">
    <property type="entry name" value="FNR_nucleotide-bd"/>
</dbReference>
<dbReference type="PANTHER" id="PTHR43396:SF3">
    <property type="entry name" value="FLAVOHEMOPROTEIN"/>
    <property type="match status" value="1"/>
</dbReference>
<dbReference type="Proteomes" id="UP000319627">
    <property type="component" value="Unassembled WGS sequence"/>
</dbReference>
<keyword evidence="8" id="KW-0521">NADP</keyword>
<evidence type="ECO:0000256" key="4">
    <source>
        <dbReference type="ARBA" id="ARBA00022575"/>
    </source>
</evidence>
<dbReference type="PROSITE" id="PS51384">
    <property type="entry name" value="FAD_FR"/>
    <property type="match status" value="1"/>
</dbReference>
<evidence type="ECO:0000259" key="16">
    <source>
        <dbReference type="PROSITE" id="PS51384"/>
    </source>
</evidence>
<keyword evidence="10" id="KW-0520">NAD</keyword>
<accession>A0A562HZ97</accession>
<dbReference type="Gene3D" id="2.40.30.10">
    <property type="entry name" value="Translation factors"/>
    <property type="match status" value="1"/>
</dbReference>
<dbReference type="SUPFAM" id="SSF63380">
    <property type="entry name" value="Riboflavin synthase domain-like"/>
    <property type="match status" value="1"/>
</dbReference>
<evidence type="ECO:0000256" key="8">
    <source>
        <dbReference type="ARBA" id="ARBA00022857"/>
    </source>
</evidence>
<dbReference type="GO" id="GO:0009636">
    <property type="term" value="P:response to toxic substance"/>
    <property type="evidence" value="ECO:0007669"/>
    <property type="project" value="UniProtKB-KW"/>
</dbReference>
<evidence type="ECO:0000256" key="1">
    <source>
        <dbReference type="ARBA" id="ARBA00001970"/>
    </source>
</evidence>
<evidence type="ECO:0000256" key="10">
    <source>
        <dbReference type="ARBA" id="ARBA00023027"/>
    </source>
</evidence>
<evidence type="ECO:0000256" key="7">
    <source>
        <dbReference type="ARBA" id="ARBA00022723"/>
    </source>
</evidence>
<protein>
    <recommendedName>
        <fullName evidence="3">nitric oxide dioxygenase</fullName>
        <ecNumber evidence="3">1.14.12.17</ecNumber>
    </recommendedName>
</protein>
<evidence type="ECO:0000256" key="9">
    <source>
        <dbReference type="ARBA" id="ARBA00023004"/>
    </source>
</evidence>
<comment type="catalytic activity">
    <reaction evidence="12">
        <text>2 nitric oxide + NADH + 2 O2 = 2 nitrate + NAD(+) + H(+)</text>
        <dbReference type="Rhea" id="RHEA:19469"/>
        <dbReference type="ChEBI" id="CHEBI:15378"/>
        <dbReference type="ChEBI" id="CHEBI:15379"/>
        <dbReference type="ChEBI" id="CHEBI:16480"/>
        <dbReference type="ChEBI" id="CHEBI:17632"/>
        <dbReference type="ChEBI" id="CHEBI:57540"/>
        <dbReference type="ChEBI" id="CHEBI:57945"/>
        <dbReference type="EC" id="1.14.12.17"/>
    </reaction>
</comment>
<evidence type="ECO:0000259" key="15">
    <source>
        <dbReference type="PROSITE" id="PS01033"/>
    </source>
</evidence>
<keyword evidence="17" id="KW-0223">Dioxygenase</keyword>
<organism evidence="17 18">
    <name type="scientific">Azomonas agilis</name>
    <dbReference type="NCBI Taxonomy" id="116849"/>
    <lineage>
        <taxon>Bacteria</taxon>
        <taxon>Pseudomonadati</taxon>
        <taxon>Pseudomonadota</taxon>
        <taxon>Gammaproteobacteria</taxon>
        <taxon>Pseudomonadales</taxon>
        <taxon>Pseudomonadaceae</taxon>
        <taxon>Azomonas</taxon>
    </lineage>
</organism>
<evidence type="ECO:0000256" key="12">
    <source>
        <dbReference type="ARBA" id="ARBA00048649"/>
    </source>
</evidence>
<dbReference type="GO" id="GO:0019825">
    <property type="term" value="F:oxygen binding"/>
    <property type="evidence" value="ECO:0007669"/>
    <property type="project" value="InterPro"/>
</dbReference>
<keyword evidence="5 14" id="KW-0349">Heme</keyword>
<dbReference type="NCBIfam" id="NF009805">
    <property type="entry name" value="PRK13289.1"/>
    <property type="match status" value="1"/>
</dbReference>
<dbReference type="Gene3D" id="1.10.490.10">
    <property type="entry name" value="Globins"/>
    <property type="match status" value="1"/>
</dbReference>
<dbReference type="EC" id="1.14.12.17" evidence="3"/>
<dbReference type="GO" id="GO:0020037">
    <property type="term" value="F:heme binding"/>
    <property type="evidence" value="ECO:0007669"/>
    <property type="project" value="InterPro"/>
</dbReference>
<keyword evidence="17" id="KW-0560">Oxidoreductase</keyword>
<comment type="caution">
    <text evidence="17">The sequence shown here is derived from an EMBL/GenBank/DDBJ whole genome shotgun (WGS) entry which is preliminary data.</text>
</comment>
<proteinExistence type="inferred from homology"/>
<name>A0A562HZ97_9GAMM</name>
<dbReference type="InterPro" id="IPR008333">
    <property type="entry name" value="Cbr1-like_FAD-bd_dom"/>
</dbReference>
<feature type="domain" description="Globin" evidence="15">
    <location>
        <begin position="1"/>
        <end position="139"/>
    </location>
</feature>
<evidence type="ECO:0000256" key="11">
    <source>
        <dbReference type="ARBA" id="ARBA00025094"/>
    </source>
</evidence>
<keyword evidence="7" id="KW-0479">Metal-binding</keyword>
<evidence type="ECO:0000256" key="5">
    <source>
        <dbReference type="ARBA" id="ARBA00022617"/>
    </source>
</evidence>
<dbReference type="SUPFAM" id="SSF46458">
    <property type="entry name" value="Globin-like"/>
    <property type="match status" value="1"/>
</dbReference>
<dbReference type="CDD" id="cd06184">
    <property type="entry name" value="flavohem_like_fad_nad_binding"/>
    <property type="match status" value="1"/>
</dbReference>
<dbReference type="SUPFAM" id="SSF52343">
    <property type="entry name" value="Ferredoxin reductase-like, C-terminal NADP-linked domain"/>
    <property type="match status" value="1"/>
</dbReference>
<dbReference type="PROSITE" id="PS01033">
    <property type="entry name" value="GLOBIN"/>
    <property type="match status" value="1"/>
</dbReference>
<dbReference type="InterPro" id="IPR001433">
    <property type="entry name" value="OxRdtase_FAD/NAD-bd"/>
</dbReference>
<evidence type="ECO:0000313" key="17">
    <source>
        <dbReference type="EMBL" id="TWH63936.1"/>
    </source>
</evidence>
<dbReference type="GO" id="GO:0008941">
    <property type="term" value="F:nitric oxide dioxygenase NAD(P)H activity"/>
    <property type="evidence" value="ECO:0007669"/>
    <property type="project" value="UniProtKB-EC"/>
</dbReference>
<evidence type="ECO:0000256" key="6">
    <source>
        <dbReference type="ARBA" id="ARBA00022621"/>
    </source>
</evidence>
<reference evidence="17 18" key="1">
    <citation type="submission" date="2019-07" db="EMBL/GenBank/DDBJ databases">
        <title>Genomic Encyclopedia of Type Strains, Phase I: the one thousand microbial genomes (KMG-I) project.</title>
        <authorList>
            <person name="Kyrpides N."/>
        </authorList>
    </citation>
    <scope>NUCLEOTIDE SEQUENCE [LARGE SCALE GENOMIC DNA]</scope>
    <source>
        <strain evidence="17 18">DSM 375</strain>
    </source>
</reference>
<dbReference type="EMBL" id="VLKG01000016">
    <property type="protein sequence ID" value="TWH63936.1"/>
    <property type="molecule type" value="Genomic_DNA"/>
</dbReference>
<dbReference type="Pfam" id="PF00042">
    <property type="entry name" value="Globin"/>
    <property type="match status" value="1"/>
</dbReference>
<dbReference type="InterPro" id="IPR009050">
    <property type="entry name" value="Globin-like_sf"/>
</dbReference>
<keyword evidence="18" id="KW-1185">Reference proteome</keyword>
<dbReference type="Pfam" id="PF00970">
    <property type="entry name" value="FAD_binding_6"/>
    <property type="match status" value="1"/>
</dbReference>
<evidence type="ECO:0000256" key="2">
    <source>
        <dbReference type="ARBA" id="ARBA00006401"/>
    </source>
</evidence>
<dbReference type="GO" id="GO:0046872">
    <property type="term" value="F:metal ion binding"/>
    <property type="evidence" value="ECO:0007669"/>
    <property type="project" value="UniProtKB-KW"/>
</dbReference>
<comment type="cofactor">
    <cofactor evidence="1">
        <name>heme b</name>
        <dbReference type="ChEBI" id="CHEBI:60344"/>
    </cofactor>
</comment>
<evidence type="ECO:0000256" key="3">
    <source>
        <dbReference type="ARBA" id="ARBA00012229"/>
    </source>
</evidence>
<dbReference type="AlphaFoldDB" id="A0A562HZ97"/>
<dbReference type="InterPro" id="IPR017938">
    <property type="entry name" value="Riboflavin_synthase-like_b-brl"/>
</dbReference>
<dbReference type="GO" id="GO:0005344">
    <property type="term" value="F:oxygen carrier activity"/>
    <property type="evidence" value="ECO:0007669"/>
    <property type="project" value="UniProtKB-KW"/>
</dbReference>
<dbReference type="Gene3D" id="3.40.50.80">
    <property type="entry name" value="Nucleotide-binding domain of ferredoxin-NADP reductase (FNR) module"/>
    <property type="match status" value="1"/>
</dbReference>
<dbReference type="RefSeq" id="WP_144573266.1">
    <property type="nucleotide sequence ID" value="NZ_VLKG01000016.1"/>
</dbReference>
<comment type="catalytic activity">
    <reaction evidence="13">
        <text>2 nitric oxide + NADPH + 2 O2 = 2 nitrate + NADP(+) + H(+)</text>
        <dbReference type="Rhea" id="RHEA:19465"/>
        <dbReference type="ChEBI" id="CHEBI:15378"/>
        <dbReference type="ChEBI" id="CHEBI:15379"/>
        <dbReference type="ChEBI" id="CHEBI:16480"/>
        <dbReference type="ChEBI" id="CHEBI:17632"/>
        <dbReference type="ChEBI" id="CHEBI:57783"/>
        <dbReference type="ChEBI" id="CHEBI:58349"/>
        <dbReference type="EC" id="1.14.12.17"/>
    </reaction>
</comment>
<dbReference type="PANTHER" id="PTHR43396">
    <property type="entry name" value="FLAVOHEMOPROTEIN"/>
    <property type="match status" value="1"/>
</dbReference>
<comment type="similarity">
    <text evidence="14">Belongs to the globin family.</text>
</comment>
<evidence type="ECO:0000256" key="14">
    <source>
        <dbReference type="RuleBase" id="RU000356"/>
    </source>
</evidence>
<keyword evidence="6 14" id="KW-0561">Oxygen transport</keyword>
<feature type="domain" description="FAD-binding FR-type" evidence="16">
    <location>
        <begin position="153"/>
        <end position="256"/>
    </location>
</feature>
<dbReference type="InterPro" id="IPR000971">
    <property type="entry name" value="Globin"/>
</dbReference>